<keyword evidence="2" id="KW-0238">DNA-binding</keyword>
<dbReference type="Pfam" id="PF12833">
    <property type="entry name" value="HTH_18"/>
    <property type="match status" value="1"/>
</dbReference>
<sequence length="331" mass="36053">MKVVFDSCVSSPRERAEAWTETTALAAVTTRFRFLPGDDGTDSSARLLSTSLGSGQLSLLSYAALRSQRTPALIRRSDPEYYQVLVTLSGRQSIEQNRSTADLGAGDLVLYDSSRPFDAYADPGGAPVASVLVQFAKELLPFRDRQLGRLLATRLPARHGVGRLLTQFLVGLTEECGAWTPSDGPRLQQTALDLVGAVLAQHLDRPAGQPPDSRQRLLHLRVRAFIVDNLTAPGLSPSAVAAAHQISLRTLHRLFHTYGEPVGAFIRRQRLEHARRDLGDPALLGSTIHAIAARWGYERPADFTRAFRTAYGITPNEFRHLATTVAAAPAG</sequence>
<reference evidence="5 6" key="1">
    <citation type="submission" date="2019-12" db="EMBL/GenBank/DDBJ databases">
        <title>Genome sequence of Streptomyces bambusae.</title>
        <authorList>
            <person name="Bansal K."/>
            <person name="Choksket S."/>
            <person name="Korpole S."/>
            <person name="Patil P.B."/>
        </authorList>
    </citation>
    <scope>NUCLEOTIDE SEQUENCE [LARGE SCALE GENOMIC DNA]</scope>
    <source>
        <strain evidence="5 6">SK60</strain>
    </source>
</reference>
<evidence type="ECO:0000256" key="1">
    <source>
        <dbReference type="ARBA" id="ARBA00023015"/>
    </source>
</evidence>
<dbReference type="SMART" id="SM00342">
    <property type="entry name" value="HTH_ARAC"/>
    <property type="match status" value="1"/>
</dbReference>
<dbReference type="InterPro" id="IPR018062">
    <property type="entry name" value="HTH_AraC-typ_CS"/>
</dbReference>
<dbReference type="Gene3D" id="1.10.10.60">
    <property type="entry name" value="Homeodomain-like"/>
    <property type="match status" value="1"/>
</dbReference>
<dbReference type="InterPro" id="IPR020449">
    <property type="entry name" value="Tscrpt_reg_AraC-type_HTH"/>
</dbReference>
<organism evidence="5 6">
    <name type="scientific">Streptomyces bambusae</name>
    <dbReference type="NCBI Taxonomy" id="1550616"/>
    <lineage>
        <taxon>Bacteria</taxon>
        <taxon>Bacillati</taxon>
        <taxon>Actinomycetota</taxon>
        <taxon>Actinomycetes</taxon>
        <taxon>Kitasatosporales</taxon>
        <taxon>Streptomycetaceae</taxon>
        <taxon>Streptomyces</taxon>
    </lineage>
</organism>
<evidence type="ECO:0000259" key="4">
    <source>
        <dbReference type="PROSITE" id="PS01124"/>
    </source>
</evidence>
<proteinExistence type="predicted"/>
<dbReference type="EMBL" id="WTFF01000061">
    <property type="protein sequence ID" value="MBW5482506.1"/>
    <property type="molecule type" value="Genomic_DNA"/>
</dbReference>
<comment type="caution">
    <text evidence="5">The sequence shown here is derived from an EMBL/GenBank/DDBJ whole genome shotgun (WGS) entry which is preliminary data.</text>
</comment>
<dbReference type="InterPro" id="IPR050204">
    <property type="entry name" value="AraC_XylS_family_regulators"/>
</dbReference>
<dbReference type="RefSeq" id="WP_219666908.1">
    <property type="nucleotide sequence ID" value="NZ_WTFF01000061.1"/>
</dbReference>
<feature type="domain" description="HTH araC/xylS-type" evidence="4">
    <location>
        <begin position="220"/>
        <end position="321"/>
    </location>
</feature>
<keyword evidence="6" id="KW-1185">Reference proteome</keyword>
<dbReference type="PANTHER" id="PTHR46796:SF6">
    <property type="entry name" value="ARAC SUBFAMILY"/>
    <property type="match status" value="1"/>
</dbReference>
<evidence type="ECO:0000256" key="2">
    <source>
        <dbReference type="ARBA" id="ARBA00023125"/>
    </source>
</evidence>
<keyword evidence="3" id="KW-0804">Transcription</keyword>
<evidence type="ECO:0000313" key="5">
    <source>
        <dbReference type="EMBL" id="MBW5482506.1"/>
    </source>
</evidence>
<dbReference type="InterPro" id="IPR009057">
    <property type="entry name" value="Homeodomain-like_sf"/>
</dbReference>
<dbReference type="Proteomes" id="UP000812013">
    <property type="component" value="Unassembled WGS sequence"/>
</dbReference>
<gene>
    <name evidence="5" type="ORF">GPJ59_11575</name>
</gene>
<dbReference type="PRINTS" id="PR00032">
    <property type="entry name" value="HTHARAC"/>
</dbReference>
<evidence type="ECO:0000256" key="3">
    <source>
        <dbReference type="ARBA" id="ARBA00023163"/>
    </source>
</evidence>
<accession>A0ABS6Z4M2</accession>
<dbReference type="Pfam" id="PF14525">
    <property type="entry name" value="AraC_binding_2"/>
    <property type="match status" value="1"/>
</dbReference>
<dbReference type="SUPFAM" id="SSF46689">
    <property type="entry name" value="Homeodomain-like"/>
    <property type="match status" value="1"/>
</dbReference>
<dbReference type="PROSITE" id="PS00041">
    <property type="entry name" value="HTH_ARAC_FAMILY_1"/>
    <property type="match status" value="1"/>
</dbReference>
<keyword evidence="1" id="KW-0805">Transcription regulation</keyword>
<dbReference type="InterPro" id="IPR035418">
    <property type="entry name" value="AraC-bd_2"/>
</dbReference>
<dbReference type="InterPro" id="IPR018060">
    <property type="entry name" value="HTH_AraC"/>
</dbReference>
<dbReference type="PANTHER" id="PTHR46796">
    <property type="entry name" value="HTH-TYPE TRANSCRIPTIONAL ACTIVATOR RHAS-RELATED"/>
    <property type="match status" value="1"/>
</dbReference>
<name>A0ABS6Z4M2_9ACTN</name>
<protein>
    <submittedName>
        <fullName evidence="5">Helix-turn-helix domain-containing protein</fullName>
    </submittedName>
</protein>
<evidence type="ECO:0000313" key="6">
    <source>
        <dbReference type="Proteomes" id="UP000812013"/>
    </source>
</evidence>
<dbReference type="PROSITE" id="PS01124">
    <property type="entry name" value="HTH_ARAC_FAMILY_2"/>
    <property type="match status" value="1"/>
</dbReference>